<dbReference type="AlphaFoldDB" id="A0A091B3T5"/>
<organism evidence="2 3">
    <name type="scientific">Arenimonas malthae CC-JY-1</name>
    <dbReference type="NCBI Taxonomy" id="1384054"/>
    <lineage>
        <taxon>Bacteria</taxon>
        <taxon>Pseudomonadati</taxon>
        <taxon>Pseudomonadota</taxon>
        <taxon>Gammaproteobacteria</taxon>
        <taxon>Lysobacterales</taxon>
        <taxon>Lysobacteraceae</taxon>
        <taxon>Arenimonas</taxon>
    </lineage>
</organism>
<protein>
    <submittedName>
        <fullName evidence="2">Uncharacterized protein</fullName>
    </submittedName>
</protein>
<keyword evidence="3" id="KW-1185">Reference proteome</keyword>
<proteinExistence type="predicted"/>
<dbReference type="STRING" id="1384054.N790_02505"/>
<keyword evidence="1" id="KW-0472">Membrane</keyword>
<reference evidence="2 3" key="1">
    <citation type="submission" date="2013-09" db="EMBL/GenBank/DDBJ databases">
        <title>Genome sequencing of Arenimonas malthae.</title>
        <authorList>
            <person name="Chen F."/>
            <person name="Wang G."/>
        </authorList>
    </citation>
    <scope>NUCLEOTIDE SEQUENCE [LARGE SCALE GENOMIC DNA]</scope>
    <source>
        <strain evidence="2 3">CC-JY-1</strain>
    </source>
</reference>
<feature type="transmembrane region" description="Helical" evidence="1">
    <location>
        <begin position="116"/>
        <end position="140"/>
    </location>
</feature>
<gene>
    <name evidence="2" type="ORF">N790_02505</name>
</gene>
<keyword evidence="1" id="KW-1133">Transmembrane helix</keyword>
<dbReference type="RefSeq" id="WP_043804311.1">
    <property type="nucleotide sequence ID" value="NZ_AVCH01000182.1"/>
</dbReference>
<dbReference type="EMBL" id="AVCH01000182">
    <property type="protein sequence ID" value="KFN45499.1"/>
    <property type="molecule type" value="Genomic_DNA"/>
</dbReference>
<sequence>MYFAQRLLLATLAVLSLFVALFGLFRFLIEVGESPMHYVVQDVGVFAAGALGFALCWRRGRKLRADHEAALEKARQFSGHSLEARARLGMQVLALVFIGVAAAASTWLFLLRTSDWVLGLCAAFLAVLFVLMLPMVASYFRDGRATLRLDGRGLRHAWYGEVPWTAVHGLFHQQQKIKQSTIHTLVLGVSDPGRYHARLPWFVRVLRGLWTPPRGRYGKIEIPLNALDRDPVLVFNAATMLRGRVLPAPVPGWYPGMDDESIAVSQELAYLADNPDRLPPEEILQRMQAVEPRMQALAARLGPRR</sequence>
<evidence type="ECO:0000313" key="3">
    <source>
        <dbReference type="Proteomes" id="UP000029392"/>
    </source>
</evidence>
<dbReference type="PATRIC" id="fig|1384054.3.peg.2150"/>
<keyword evidence="1" id="KW-0812">Transmembrane</keyword>
<dbReference type="OrthoDB" id="5990107at2"/>
<dbReference type="eggNOG" id="ENOG5031FM6">
    <property type="taxonomic scope" value="Bacteria"/>
</dbReference>
<accession>A0A091B3T5</accession>
<name>A0A091B3T5_9GAMM</name>
<evidence type="ECO:0000256" key="1">
    <source>
        <dbReference type="SAM" id="Phobius"/>
    </source>
</evidence>
<evidence type="ECO:0000313" key="2">
    <source>
        <dbReference type="EMBL" id="KFN45499.1"/>
    </source>
</evidence>
<feature type="transmembrane region" description="Helical" evidence="1">
    <location>
        <begin position="35"/>
        <end position="57"/>
    </location>
</feature>
<feature type="transmembrane region" description="Helical" evidence="1">
    <location>
        <begin position="92"/>
        <end position="110"/>
    </location>
</feature>
<dbReference type="Proteomes" id="UP000029392">
    <property type="component" value="Unassembled WGS sequence"/>
</dbReference>
<feature type="transmembrane region" description="Helical" evidence="1">
    <location>
        <begin position="7"/>
        <end position="29"/>
    </location>
</feature>
<comment type="caution">
    <text evidence="2">The sequence shown here is derived from an EMBL/GenBank/DDBJ whole genome shotgun (WGS) entry which is preliminary data.</text>
</comment>